<dbReference type="Pfam" id="PF00328">
    <property type="entry name" value="His_Phos_2"/>
    <property type="match status" value="1"/>
</dbReference>
<accession>A0A9P1I517</accession>
<evidence type="ECO:0000256" key="1">
    <source>
        <dbReference type="ARBA" id="ARBA00005375"/>
    </source>
</evidence>
<dbReference type="PANTHER" id="PTHR11567">
    <property type="entry name" value="ACID PHOSPHATASE-RELATED"/>
    <property type="match status" value="1"/>
</dbReference>
<dbReference type="OrthoDB" id="10262962at2759"/>
<protein>
    <submittedName>
        <fullName evidence="2">Uncharacterized protein</fullName>
    </submittedName>
</protein>
<dbReference type="Proteomes" id="UP001152747">
    <property type="component" value="Unassembled WGS sequence"/>
</dbReference>
<dbReference type="GO" id="GO:0016791">
    <property type="term" value="F:phosphatase activity"/>
    <property type="evidence" value="ECO:0007669"/>
    <property type="project" value="UniProtKB-ARBA"/>
</dbReference>
<sequence length="415" mass="48910">MFIFIFLSNIYQANSIDIREMCQISNLELTGAEGIRWMKCRSYKNDLKLRGITVAFRHGERSPMKIPDNLEDCDVKSKADKGRFRRYKKLAFSKKFQNYFQIDASLSNFSRVPDERKCESGMLTVNGAIQHLKLGRLFNDRYSKHLQNPEIQVTTSKFSRTFQSVLAFLSEFLPKTYIHITASNYSFQCTDSFCDCGKNVRWREIFKEQRDKYFENYIKTNKDLDLINKLRGFKDPLKLIDNMLGRYICRGKQLPDGMSYEILNEMLNITNIRSQKLFESDGLTKKLFYLEAWPVLSYVRQIIQETRDGNEKSFIQIFSGHDILLSPILRVLGISFDDPPHYTSRIVFEIYQDLNSKQDLYIRILYNGENRSWDAKFCEDSIHGMCRATEFEKFMEEKEYFKNIGMNGFEDSCQI</sequence>
<reference evidence="2" key="1">
    <citation type="submission" date="2022-11" db="EMBL/GenBank/DDBJ databases">
        <authorList>
            <person name="Kikuchi T."/>
        </authorList>
    </citation>
    <scope>NUCLEOTIDE SEQUENCE</scope>
    <source>
        <strain evidence="2">PS1010</strain>
    </source>
</reference>
<keyword evidence="3" id="KW-1185">Reference proteome</keyword>
<dbReference type="PANTHER" id="PTHR11567:SF187">
    <property type="entry name" value="2,3-BISPHOSPHOGLYCERATE 3-PHOSPHATASE"/>
    <property type="match status" value="1"/>
</dbReference>
<organism evidence="2 3">
    <name type="scientific">Caenorhabditis angaria</name>
    <dbReference type="NCBI Taxonomy" id="860376"/>
    <lineage>
        <taxon>Eukaryota</taxon>
        <taxon>Metazoa</taxon>
        <taxon>Ecdysozoa</taxon>
        <taxon>Nematoda</taxon>
        <taxon>Chromadorea</taxon>
        <taxon>Rhabditida</taxon>
        <taxon>Rhabditina</taxon>
        <taxon>Rhabditomorpha</taxon>
        <taxon>Rhabditoidea</taxon>
        <taxon>Rhabditidae</taxon>
        <taxon>Peloderinae</taxon>
        <taxon>Caenorhabditis</taxon>
    </lineage>
</organism>
<dbReference type="AlphaFoldDB" id="A0A9P1I517"/>
<dbReference type="Gene3D" id="3.40.50.1240">
    <property type="entry name" value="Phosphoglycerate mutase-like"/>
    <property type="match status" value="1"/>
</dbReference>
<dbReference type="EMBL" id="CANHGI010000001">
    <property type="protein sequence ID" value="CAI5438205.1"/>
    <property type="molecule type" value="Genomic_DNA"/>
</dbReference>
<dbReference type="InterPro" id="IPR000560">
    <property type="entry name" value="His_Pase_clade-2"/>
</dbReference>
<dbReference type="SUPFAM" id="SSF53254">
    <property type="entry name" value="Phosphoglycerate mutase-like"/>
    <property type="match status" value="1"/>
</dbReference>
<gene>
    <name evidence="2" type="ORF">CAMP_LOCUS842</name>
</gene>
<comment type="caution">
    <text evidence="2">The sequence shown here is derived from an EMBL/GenBank/DDBJ whole genome shotgun (WGS) entry which is preliminary data.</text>
</comment>
<dbReference type="InterPro" id="IPR050645">
    <property type="entry name" value="Histidine_acid_phosphatase"/>
</dbReference>
<evidence type="ECO:0000313" key="2">
    <source>
        <dbReference type="EMBL" id="CAI5438205.1"/>
    </source>
</evidence>
<dbReference type="CDD" id="cd07061">
    <property type="entry name" value="HP_HAP_like"/>
    <property type="match status" value="1"/>
</dbReference>
<dbReference type="InterPro" id="IPR029033">
    <property type="entry name" value="His_PPase_superfam"/>
</dbReference>
<proteinExistence type="inferred from homology"/>
<name>A0A9P1I517_9PELO</name>
<evidence type="ECO:0000313" key="3">
    <source>
        <dbReference type="Proteomes" id="UP001152747"/>
    </source>
</evidence>
<comment type="similarity">
    <text evidence="1">Belongs to the histidine acid phosphatase family.</text>
</comment>